<dbReference type="Pfam" id="PF00501">
    <property type="entry name" value="AMP-binding"/>
    <property type="match status" value="1"/>
</dbReference>
<dbReference type="Proteomes" id="UP000610203">
    <property type="component" value="Unassembled WGS sequence"/>
</dbReference>
<dbReference type="Gene3D" id="3.30.300.30">
    <property type="match status" value="1"/>
</dbReference>
<dbReference type="InterPro" id="IPR000873">
    <property type="entry name" value="AMP-dep_synth/lig_dom"/>
</dbReference>
<dbReference type="Gene3D" id="2.30.38.10">
    <property type="entry name" value="Luciferase, Domain 3"/>
    <property type="match status" value="1"/>
</dbReference>
<evidence type="ECO:0000313" key="10">
    <source>
        <dbReference type="EMBL" id="GHD30990.1"/>
    </source>
</evidence>
<reference evidence="11" key="1">
    <citation type="journal article" date="2019" name="Int. J. Syst. Evol. Microbiol.">
        <title>The Global Catalogue of Microorganisms (GCM) 10K type strain sequencing project: providing services to taxonomists for standard genome sequencing and annotation.</title>
        <authorList>
            <consortium name="The Broad Institute Genomics Platform"/>
            <consortium name="The Broad Institute Genome Sequencing Center for Infectious Disease"/>
            <person name="Wu L."/>
            <person name="Ma J."/>
        </authorList>
    </citation>
    <scope>NUCLEOTIDE SEQUENCE [LARGE SCALE GENOMIC DNA]</scope>
    <source>
        <strain evidence="11">KCTC 42280</strain>
    </source>
</reference>
<dbReference type="RefSeq" id="WP_189583281.1">
    <property type="nucleotide sequence ID" value="NZ_BMZR01000002.1"/>
</dbReference>
<comment type="caution">
    <text evidence="10">The sequence shown here is derived from an EMBL/GenBank/DDBJ whole genome shotgun (WGS) entry which is preliminary data.</text>
</comment>
<dbReference type="PANTHER" id="PTHR43767">
    <property type="entry name" value="LONG-CHAIN-FATTY-ACID--COA LIGASE"/>
    <property type="match status" value="1"/>
</dbReference>
<sequence length="587" mass="63749">MTTSTNNMPSNNTPPLWQASYEKYGLRNNLDVLEGKHNLLDLLQPKIDQHSDSVAFSMGLATLTFTQLDIASRRFAAFLQAKGINKGDRVAVQLPNILQYAVVLLGCLRSGTVLVNVNPMYTHYELAHQLTDSEACVLIVLDGMASAYEQLDEEVKAQLLLVIHCSIDPTVAPADNDIALLTHIDQTASATSQANNAHETTDDVAANDVATNDTSARSVSFAHIMNAYHAEQCQPVTIEREDLALLQYTGGTTGKPKGAMLTHYNVMANVCQCYAMFGKAIGTGRSEQIKILNPLPLYHIFSFTVCGLLGLYGGWEDILVTNPRDIDGLVNTIEQHRPHVIPSVNTLFIGMLNHPKFAGLDFSRLALSIGGGTAIIKAVSEQWQQVTGMIINEGYGMSETAPVISFNPPGIDGFNGSVGLPLAMMDIKIMDDNGSACAIGTPGEVGIKGPQVMQGYWRQDNSDTFSADGYFKSGDIGVLDEQGFLTLVDRKKDMILVSGFNVYPNELEAALTEHPKVLEVAVIGVEDAHSGEVPKAFVVKRDPSLTAEELAAFASERLTGYKRPQSYVFIDELPKTAVGKILRKSLR</sequence>
<gene>
    <name evidence="10" type="primary">fadD</name>
    <name evidence="10" type="ORF">GCM10016272_12460</name>
</gene>
<evidence type="ECO:0000259" key="8">
    <source>
        <dbReference type="Pfam" id="PF00501"/>
    </source>
</evidence>
<dbReference type="InterPro" id="IPR025110">
    <property type="entry name" value="AMP-bd_C"/>
</dbReference>
<evidence type="ECO:0000256" key="7">
    <source>
        <dbReference type="ARBA" id="ARBA00042773"/>
    </source>
</evidence>
<evidence type="ECO:0000259" key="9">
    <source>
        <dbReference type="Pfam" id="PF13193"/>
    </source>
</evidence>
<evidence type="ECO:0000256" key="3">
    <source>
        <dbReference type="ARBA" id="ARBA00022598"/>
    </source>
</evidence>
<evidence type="ECO:0000256" key="1">
    <source>
        <dbReference type="ARBA" id="ARBA00004170"/>
    </source>
</evidence>
<feature type="domain" description="AMP-binding enzyme C-terminal" evidence="9">
    <location>
        <begin position="506"/>
        <end position="580"/>
    </location>
</feature>
<evidence type="ECO:0000256" key="5">
    <source>
        <dbReference type="ARBA" id="ARBA00026121"/>
    </source>
</evidence>
<dbReference type="GO" id="GO:0016874">
    <property type="term" value="F:ligase activity"/>
    <property type="evidence" value="ECO:0007669"/>
    <property type="project" value="UniProtKB-KW"/>
</dbReference>
<dbReference type="InterPro" id="IPR050237">
    <property type="entry name" value="ATP-dep_AMP-bd_enzyme"/>
</dbReference>
<dbReference type="Gene3D" id="3.40.50.980">
    <property type="match status" value="3"/>
</dbReference>
<proteinExistence type="predicted"/>
<dbReference type="SUPFAM" id="SSF56801">
    <property type="entry name" value="Acetyl-CoA synthetase-like"/>
    <property type="match status" value="1"/>
</dbReference>
<dbReference type="Pfam" id="PF13193">
    <property type="entry name" value="AMP-binding_C"/>
    <property type="match status" value="1"/>
</dbReference>
<keyword evidence="11" id="KW-1185">Reference proteome</keyword>
<dbReference type="PROSITE" id="PS00455">
    <property type="entry name" value="AMP_BINDING"/>
    <property type="match status" value="1"/>
</dbReference>
<keyword evidence="3 10" id="KW-0436">Ligase</keyword>
<evidence type="ECO:0000313" key="11">
    <source>
        <dbReference type="Proteomes" id="UP000610203"/>
    </source>
</evidence>
<dbReference type="InterPro" id="IPR045851">
    <property type="entry name" value="AMP-bd_C_sf"/>
</dbReference>
<organism evidence="10 11">
    <name type="scientific">Psychrobacter glaciei</name>
    <dbReference type="NCBI Taxonomy" id="619771"/>
    <lineage>
        <taxon>Bacteria</taxon>
        <taxon>Pseudomonadati</taxon>
        <taxon>Pseudomonadota</taxon>
        <taxon>Gammaproteobacteria</taxon>
        <taxon>Moraxellales</taxon>
        <taxon>Moraxellaceae</taxon>
        <taxon>Psychrobacter</taxon>
    </lineage>
</organism>
<name>A0ABQ3GR75_9GAMM</name>
<evidence type="ECO:0000256" key="2">
    <source>
        <dbReference type="ARBA" id="ARBA00005005"/>
    </source>
</evidence>
<dbReference type="EC" id="6.2.1.3" evidence="5"/>
<comment type="pathway">
    <text evidence="2">Lipid metabolism; fatty acid beta-oxidation.</text>
</comment>
<accession>A0ABQ3GR75</accession>
<dbReference type="PANTHER" id="PTHR43767:SF8">
    <property type="entry name" value="LONG-CHAIN-FATTY-ACID--COA LIGASE"/>
    <property type="match status" value="1"/>
</dbReference>
<dbReference type="EMBL" id="BMZR01000002">
    <property type="protein sequence ID" value="GHD30990.1"/>
    <property type="molecule type" value="Genomic_DNA"/>
</dbReference>
<protein>
    <recommendedName>
        <fullName evidence="6">Long-chain-fatty-acid--CoA ligase</fullName>
        <ecNumber evidence="5">6.2.1.3</ecNumber>
    </recommendedName>
    <alternativeName>
        <fullName evidence="7">Long-chain acyl-CoA synthetase</fullName>
    </alternativeName>
</protein>
<feature type="domain" description="AMP-dependent synthetase/ligase" evidence="8">
    <location>
        <begin position="47"/>
        <end position="457"/>
    </location>
</feature>
<evidence type="ECO:0000256" key="4">
    <source>
        <dbReference type="ARBA" id="ARBA00023136"/>
    </source>
</evidence>
<comment type="subcellular location">
    <subcellularLocation>
        <location evidence="1">Membrane</location>
        <topology evidence="1">Peripheral membrane protein</topology>
    </subcellularLocation>
</comment>
<dbReference type="InterPro" id="IPR020845">
    <property type="entry name" value="AMP-binding_CS"/>
</dbReference>
<dbReference type="CDD" id="cd05936">
    <property type="entry name" value="FC-FACS_FadD_like"/>
    <property type="match status" value="1"/>
</dbReference>
<evidence type="ECO:0000256" key="6">
    <source>
        <dbReference type="ARBA" id="ARBA00039545"/>
    </source>
</evidence>
<keyword evidence="4" id="KW-0472">Membrane</keyword>